<protein>
    <submittedName>
        <fullName evidence="1">Uncharacterized protein YbcV (DUF1398 family)</fullName>
    </submittedName>
</protein>
<comment type="caution">
    <text evidence="1">The sequence shown here is derived from an EMBL/GenBank/DDBJ whole genome shotgun (WGS) entry which is preliminary data.</text>
</comment>
<accession>A0A7X0MKX6</accession>
<name>A0A7X0MKX6_9SPHI</name>
<proteinExistence type="predicted"/>
<organism evidence="1 2">
    <name type="scientific">Pedobacter cryoconitis</name>
    <dbReference type="NCBI Taxonomy" id="188932"/>
    <lineage>
        <taxon>Bacteria</taxon>
        <taxon>Pseudomonadati</taxon>
        <taxon>Bacteroidota</taxon>
        <taxon>Sphingobacteriia</taxon>
        <taxon>Sphingobacteriales</taxon>
        <taxon>Sphingobacteriaceae</taxon>
        <taxon>Pedobacter</taxon>
    </lineage>
</organism>
<dbReference type="Pfam" id="PF07166">
    <property type="entry name" value="DUF1398"/>
    <property type="match status" value="1"/>
</dbReference>
<evidence type="ECO:0000313" key="1">
    <source>
        <dbReference type="EMBL" id="MBB6502997.1"/>
    </source>
</evidence>
<dbReference type="EMBL" id="JACHCC010000018">
    <property type="protein sequence ID" value="MBB6502997.1"/>
    <property type="molecule type" value="Genomic_DNA"/>
</dbReference>
<dbReference type="AlphaFoldDB" id="A0A7X0MKX6"/>
<dbReference type="Proteomes" id="UP000521017">
    <property type="component" value="Unassembled WGS sequence"/>
</dbReference>
<dbReference type="SUPFAM" id="SSF160419">
    <property type="entry name" value="YdfO-like"/>
    <property type="match status" value="1"/>
</dbReference>
<dbReference type="InterPro" id="IPR036696">
    <property type="entry name" value="YdfO-like_sf"/>
</dbReference>
<sequence length="132" mass="14603">MFTEQQLKAAHAKVKTGTDFPAYIQEIKKAGLTFYEFWVKDGHTTYHGSAGHRIESAPVYDPLKISNTSSVSALKHTIAIHQLGQTDFSTFCFQAASAGVEKWVIDTDHMICTYYDRNGASLVAEPIPDAGY</sequence>
<evidence type="ECO:0000313" key="2">
    <source>
        <dbReference type="Proteomes" id="UP000521017"/>
    </source>
</evidence>
<reference evidence="1 2" key="1">
    <citation type="submission" date="2020-08" db="EMBL/GenBank/DDBJ databases">
        <title>Genomic Encyclopedia of Type Strains, Phase IV (KMG-V): Genome sequencing to study the core and pangenomes of soil and plant-associated prokaryotes.</title>
        <authorList>
            <person name="Whitman W."/>
        </authorList>
    </citation>
    <scope>NUCLEOTIDE SEQUENCE [LARGE SCALE GENOMIC DNA]</scope>
    <source>
        <strain evidence="1 2">M2T3</strain>
    </source>
</reference>
<dbReference type="InterPro" id="IPR009833">
    <property type="entry name" value="DUF1398"/>
</dbReference>
<gene>
    <name evidence="1" type="ORF">HDF25_005183</name>
</gene>
<dbReference type="RefSeq" id="WP_184629236.1">
    <property type="nucleotide sequence ID" value="NZ_JACHCC010000018.1"/>
</dbReference>
<dbReference type="Gene3D" id="3.30.1810.10">
    <property type="entry name" value="YdfO-like"/>
    <property type="match status" value="1"/>
</dbReference>